<dbReference type="InterPro" id="IPR053876">
    <property type="entry name" value="Phage_int_M"/>
</dbReference>
<dbReference type="Pfam" id="PF00589">
    <property type="entry name" value="Phage_integrase"/>
    <property type="match status" value="1"/>
</dbReference>
<gene>
    <name evidence="8" type="ORF">F0U83_11720</name>
</gene>
<keyword evidence="4" id="KW-0233">DNA recombination</keyword>
<dbReference type="Pfam" id="PF22022">
    <property type="entry name" value="Phage_int_M"/>
    <property type="match status" value="1"/>
</dbReference>
<dbReference type="OrthoDB" id="9795573at2"/>
<dbReference type="Pfam" id="PF13356">
    <property type="entry name" value="Arm-DNA-bind_3"/>
    <property type="match status" value="1"/>
</dbReference>
<dbReference type="Gene3D" id="3.30.160.390">
    <property type="entry name" value="Integrase, DNA-binding domain"/>
    <property type="match status" value="1"/>
</dbReference>
<dbReference type="PANTHER" id="PTHR30629:SF2">
    <property type="entry name" value="PROPHAGE INTEGRASE INTS-RELATED"/>
    <property type="match status" value="1"/>
</dbReference>
<dbReference type="InterPro" id="IPR025166">
    <property type="entry name" value="Integrase_DNA_bind_dom"/>
</dbReference>
<dbReference type="PROSITE" id="PS51900">
    <property type="entry name" value="CB"/>
    <property type="match status" value="1"/>
</dbReference>
<feature type="domain" description="Tyr recombinase" evidence="6">
    <location>
        <begin position="203"/>
        <end position="385"/>
    </location>
</feature>
<evidence type="ECO:0000256" key="1">
    <source>
        <dbReference type="ARBA" id="ARBA00008857"/>
    </source>
</evidence>
<sequence length="407" mass="46934">MPLSPREVQTAKPREKDYKLSDERGMYLLVKKNGAKLWRLKYRIHGKEKTLSIGQYPDITLKRAREIRDEARSQLTEGIDPSAHKQATREERRLSAVNSFEAIAREWYSIHMANKSESHQQRTMRCMEMYLFPFIGHMPITAITPPMLLNTLRKTESTGKIETAQRAKQAAGQVFRFAVATGRADRDPTPDLKGALKSPVKTHYASIIEPREVGRLLVDIDHFTGTHVVRCALKLSALFFCRPGELRHLKWSNINYEERRIEIIAEKTKQEHIIPLANQAITILEELQRITGDGEYLFPSARGRSRPMSDNGVRTALRDMGYSNDKMTPHGFRAMARTLLDEVLNYRIEWIEQQLAHAVKDPNGRAYNRTKHLQQRTEMMQRWADYLDQLKAQALAGNVVTIKFRSL</sequence>
<dbReference type="InterPro" id="IPR002104">
    <property type="entry name" value="Integrase_catalytic"/>
</dbReference>
<evidence type="ECO:0000259" key="6">
    <source>
        <dbReference type="PROSITE" id="PS51898"/>
    </source>
</evidence>
<reference evidence="8 9" key="1">
    <citation type="journal article" date="2019" name="Biochem. Eng. J.">
        <title>Metabolic engineering of the marine bacteria Neptunomonas concharum for the production of acetoin and meso-2,3-butanediol from acetate.</title>
        <authorList>
            <person name="Li W."/>
            <person name="Pu N."/>
            <person name="Liu C.-X."/>
            <person name="Yuan Q.-P."/>
            <person name="Li Z.-J."/>
        </authorList>
    </citation>
    <scope>NUCLEOTIDE SEQUENCE [LARGE SCALE GENOMIC DNA]</scope>
    <source>
        <strain evidence="8 9">JCM17730</strain>
    </source>
</reference>
<keyword evidence="2" id="KW-0229">DNA integration</keyword>
<dbReference type="InterPro" id="IPR044068">
    <property type="entry name" value="CB"/>
</dbReference>
<evidence type="ECO:0000256" key="2">
    <source>
        <dbReference type="ARBA" id="ARBA00022908"/>
    </source>
</evidence>
<feature type="domain" description="Core-binding (CB)" evidence="7">
    <location>
        <begin position="98"/>
        <end position="179"/>
    </location>
</feature>
<dbReference type="InterPro" id="IPR050808">
    <property type="entry name" value="Phage_Integrase"/>
</dbReference>
<evidence type="ECO:0000256" key="3">
    <source>
        <dbReference type="ARBA" id="ARBA00023125"/>
    </source>
</evidence>
<dbReference type="CDD" id="cd00801">
    <property type="entry name" value="INT_P4_C"/>
    <property type="match status" value="1"/>
</dbReference>
<dbReference type="RefSeq" id="WP_138987033.1">
    <property type="nucleotide sequence ID" value="NZ_CP043869.1"/>
</dbReference>
<dbReference type="GO" id="GO:0003677">
    <property type="term" value="F:DNA binding"/>
    <property type="evidence" value="ECO:0007669"/>
    <property type="project" value="UniProtKB-UniRule"/>
</dbReference>
<name>A0A5P1RDJ2_9GAMM</name>
<comment type="similarity">
    <text evidence="1">Belongs to the 'phage' integrase family.</text>
</comment>
<dbReference type="GO" id="GO:0006310">
    <property type="term" value="P:DNA recombination"/>
    <property type="evidence" value="ECO:0007669"/>
    <property type="project" value="UniProtKB-KW"/>
</dbReference>
<dbReference type="PANTHER" id="PTHR30629">
    <property type="entry name" value="PROPHAGE INTEGRASE"/>
    <property type="match status" value="1"/>
</dbReference>
<dbReference type="AlphaFoldDB" id="A0A5P1RDJ2"/>
<proteinExistence type="inferred from homology"/>
<protein>
    <submittedName>
        <fullName evidence="8">DUF4102 domain-containing protein</fullName>
    </submittedName>
</protein>
<dbReference type="InterPro" id="IPR010998">
    <property type="entry name" value="Integrase_recombinase_N"/>
</dbReference>
<keyword evidence="3 5" id="KW-0238">DNA-binding</keyword>
<dbReference type="EMBL" id="CP043869">
    <property type="protein sequence ID" value="QEQ97325.1"/>
    <property type="molecule type" value="Genomic_DNA"/>
</dbReference>
<dbReference type="InterPro" id="IPR011010">
    <property type="entry name" value="DNA_brk_join_enz"/>
</dbReference>
<dbReference type="Gene3D" id="1.10.443.10">
    <property type="entry name" value="Intergrase catalytic core"/>
    <property type="match status" value="1"/>
</dbReference>
<accession>A0A5P1RDJ2</accession>
<dbReference type="GO" id="GO:0015074">
    <property type="term" value="P:DNA integration"/>
    <property type="evidence" value="ECO:0007669"/>
    <property type="project" value="UniProtKB-KW"/>
</dbReference>
<dbReference type="Proteomes" id="UP000324760">
    <property type="component" value="Chromosome"/>
</dbReference>
<dbReference type="InterPro" id="IPR038488">
    <property type="entry name" value="Integrase_DNA-bd_sf"/>
</dbReference>
<evidence type="ECO:0000256" key="5">
    <source>
        <dbReference type="PROSITE-ProRule" id="PRU01248"/>
    </source>
</evidence>
<evidence type="ECO:0000313" key="9">
    <source>
        <dbReference type="Proteomes" id="UP000324760"/>
    </source>
</evidence>
<dbReference type="Gene3D" id="1.10.150.130">
    <property type="match status" value="1"/>
</dbReference>
<evidence type="ECO:0000259" key="7">
    <source>
        <dbReference type="PROSITE" id="PS51900"/>
    </source>
</evidence>
<keyword evidence="9" id="KW-1185">Reference proteome</keyword>
<dbReference type="PROSITE" id="PS51898">
    <property type="entry name" value="TYR_RECOMBINASE"/>
    <property type="match status" value="1"/>
</dbReference>
<organism evidence="8 9">
    <name type="scientific">Neptunomonas concharum</name>
    <dbReference type="NCBI Taxonomy" id="1031538"/>
    <lineage>
        <taxon>Bacteria</taxon>
        <taxon>Pseudomonadati</taxon>
        <taxon>Pseudomonadota</taxon>
        <taxon>Gammaproteobacteria</taxon>
        <taxon>Oceanospirillales</taxon>
        <taxon>Oceanospirillaceae</taxon>
        <taxon>Neptunomonas</taxon>
    </lineage>
</organism>
<dbReference type="KEGG" id="ncu:F0U83_11720"/>
<dbReference type="InterPro" id="IPR013762">
    <property type="entry name" value="Integrase-like_cat_sf"/>
</dbReference>
<evidence type="ECO:0000256" key="4">
    <source>
        <dbReference type="ARBA" id="ARBA00023172"/>
    </source>
</evidence>
<dbReference type="SUPFAM" id="SSF56349">
    <property type="entry name" value="DNA breaking-rejoining enzymes"/>
    <property type="match status" value="1"/>
</dbReference>
<evidence type="ECO:0000313" key="8">
    <source>
        <dbReference type="EMBL" id="QEQ97325.1"/>
    </source>
</evidence>